<evidence type="ECO:0000259" key="2">
    <source>
        <dbReference type="Pfam" id="PF24883"/>
    </source>
</evidence>
<dbReference type="OrthoDB" id="5967843at2759"/>
<dbReference type="Pfam" id="PF24883">
    <property type="entry name" value="NPHP3_N"/>
    <property type="match status" value="1"/>
</dbReference>
<dbReference type="InterPro" id="IPR027417">
    <property type="entry name" value="P-loop_NTPase"/>
</dbReference>
<dbReference type="PANTHER" id="PTHR10039">
    <property type="entry name" value="AMELOGENIN"/>
    <property type="match status" value="1"/>
</dbReference>
<organism evidence="3 4">
    <name type="scientific">Hebeloma cylindrosporum</name>
    <dbReference type="NCBI Taxonomy" id="76867"/>
    <lineage>
        <taxon>Eukaryota</taxon>
        <taxon>Fungi</taxon>
        <taxon>Dikarya</taxon>
        <taxon>Basidiomycota</taxon>
        <taxon>Agaricomycotina</taxon>
        <taxon>Agaricomycetes</taxon>
        <taxon>Agaricomycetidae</taxon>
        <taxon>Agaricales</taxon>
        <taxon>Agaricineae</taxon>
        <taxon>Hymenogastraceae</taxon>
        <taxon>Hebeloma</taxon>
    </lineage>
</organism>
<dbReference type="AlphaFoldDB" id="A0A0C3BLE5"/>
<reference evidence="3 4" key="1">
    <citation type="submission" date="2014-04" db="EMBL/GenBank/DDBJ databases">
        <authorList>
            <consortium name="DOE Joint Genome Institute"/>
            <person name="Kuo A."/>
            <person name="Gay G."/>
            <person name="Dore J."/>
            <person name="Kohler A."/>
            <person name="Nagy L.G."/>
            <person name="Floudas D."/>
            <person name="Copeland A."/>
            <person name="Barry K.W."/>
            <person name="Cichocki N."/>
            <person name="Veneault-Fourrey C."/>
            <person name="LaButti K."/>
            <person name="Lindquist E.A."/>
            <person name="Lipzen A."/>
            <person name="Lundell T."/>
            <person name="Morin E."/>
            <person name="Murat C."/>
            <person name="Sun H."/>
            <person name="Tunlid A."/>
            <person name="Henrissat B."/>
            <person name="Grigoriev I.V."/>
            <person name="Hibbett D.S."/>
            <person name="Martin F."/>
            <person name="Nordberg H.P."/>
            <person name="Cantor M.N."/>
            <person name="Hua S.X."/>
        </authorList>
    </citation>
    <scope>NUCLEOTIDE SEQUENCE [LARGE SCALE GENOMIC DNA]</scope>
    <source>
        <strain evidence="4">h7</strain>
    </source>
</reference>
<dbReference type="InterPro" id="IPR056884">
    <property type="entry name" value="NPHP3-like_N"/>
</dbReference>
<proteinExistence type="predicted"/>
<accession>A0A0C3BLE5</accession>
<reference evidence="4" key="2">
    <citation type="submission" date="2015-01" db="EMBL/GenBank/DDBJ databases">
        <title>Evolutionary Origins and Diversification of the Mycorrhizal Mutualists.</title>
        <authorList>
            <consortium name="DOE Joint Genome Institute"/>
            <consortium name="Mycorrhizal Genomics Consortium"/>
            <person name="Kohler A."/>
            <person name="Kuo A."/>
            <person name="Nagy L.G."/>
            <person name="Floudas D."/>
            <person name="Copeland A."/>
            <person name="Barry K.W."/>
            <person name="Cichocki N."/>
            <person name="Veneault-Fourrey C."/>
            <person name="LaButti K."/>
            <person name="Lindquist E.A."/>
            <person name="Lipzen A."/>
            <person name="Lundell T."/>
            <person name="Morin E."/>
            <person name="Murat C."/>
            <person name="Riley R."/>
            <person name="Ohm R."/>
            <person name="Sun H."/>
            <person name="Tunlid A."/>
            <person name="Henrissat B."/>
            <person name="Grigoriev I.V."/>
            <person name="Hibbett D.S."/>
            <person name="Martin F."/>
        </authorList>
    </citation>
    <scope>NUCLEOTIDE SEQUENCE [LARGE SCALE GENOMIC DNA]</scope>
    <source>
        <strain evidence="4">h7</strain>
    </source>
</reference>
<dbReference type="SUPFAM" id="SSF52540">
    <property type="entry name" value="P-loop containing nucleoside triphosphate hydrolases"/>
    <property type="match status" value="1"/>
</dbReference>
<protein>
    <recommendedName>
        <fullName evidence="2">Nephrocystin 3-like N-terminal domain-containing protein</fullName>
    </recommendedName>
</protein>
<name>A0A0C3BLE5_HEBCY</name>
<dbReference type="Gene3D" id="3.40.50.300">
    <property type="entry name" value="P-loop containing nucleotide triphosphate hydrolases"/>
    <property type="match status" value="1"/>
</dbReference>
<gene>
    <name evidence="3" type="ORF">M413DRAFT_257057</name>
</gene>
<dbReference type="HOGENOM" id="CLU_000288_6_10_1"/>
<feature type="domain" description="Nephrocystin 3-like N-terminal" evidence="2">
    <location>
        <begin position="99"/>
        <end position="261"/>
    </location>
</feature>
<keyword evidence="4" id="KW-1185">Reference proteome</keyword>
<dbReference type="PANTHER" id="PTHR10039:SF14">
    <property type="entry name" value="NACHT DOMAIN-CONTAINING PROTEIN"/>
    <property type="match status" value="1"/>
</dbReference>
<dbReference type="EMBL" id="KN831796">
    <property type="protein sequence ID" value="KIM37525.1"/>
    <property type="molecule type" value="Genomic_DNA"/>
</dbReference>
<evidence type="ECO:0000313" key="4">
    <source>
        <dbReference type="Proteomes" id="UP000053424"/>
    </source>
</evidence>
<sequence length="391" mass="43878">MTCRAFPPVTVTLEKTTFLQGSALPQIHTMSMFSSHTLITGGIITQTHGNVVHVYGAPEGSLGALQRATATAAFHNSEQCFDTPKCHPDTRVVILDKIMRWVRMEENENSLVMWIYGPAGSGKSAIAHTIAELCEDTQLLAAFFFSRSDPSRNSIRPLVATIAYQIYSHFPDLKKSILGALERDPLMFSKSLAHQARCLITEPLLVLRQDGYFNRSTAKRLIIIDGLDECADPMAQRDILEVFSKALHRHHLPLIFLVSSRPEQHISLAFNAGLLWDLSTRVALDESYVPDNDIRLFLTDKFEEIKSTHRLRAYISPQWPASEILSELIKRSSGQFIYASTVIRYVSSIRHKPQDRLDVVLGTRCPQIERQIAICGPRRPVQGYPIARGGN</sequence>
<evidence type="ECO:0000313" key="3">
    <source>
        <dbReference type="EMBL" id="KIM37525.1"/>
    </source>
</evidence>
<dbReference type="Proteomes" id="UP000053424">
    <property type="component" value="Unassembled WGS sequence"/>
</dbReference>
<keyword evidence="1" id="KW-0677">Repeat</keyword>
<evidence type="ECO:0000256" key="1">
    <source>
        <dbReference type="ARBA" id="ARBA00022737"/>
    </source>
</evidence>